<dbReference type="EMBL" id="CAAALY010115127">
    <property type="protein sequence ID" value="VEL30747.1"/>
    <property type="molecule type" value="Genomic_DNA"/>
</dbReference>
<keyword evidence="3" id="KW-1185">Reference proteome</keyword>
<reference evidence="2" key="1">
    <citation type="submission" date="2018-11" db="EMBL/GenBank/DDBJ databases">
        <authorList>
            <consortium name="Pathogen Informatics"/>
        </authorList>
    </citation>
    <scope>NUCLEOTIDE SEQUENCE</scope>
</reference>
<sequence>MVEARLGQTGLAEGRPDGVGEVKPALMNRSTGQEVEEWSIRLEPSKYRNGACFATFRERNAHKAGGDSRWHARGRREYEEKLASKIPVID</sequence>
<comment type="caution">
    <text evidence="2">The sequence shown here is derived from an EMBL/GenBank/DDBJ whole genome shotgun (WGS) entry which is preliminary data.</text>
</comment>
<accession>A0A3S5C2A8</accession>
<dbReference type="AlphaFoldDB" id="A0A3S5C2A8"/>
<gene>
    <name evidence="2" type="ORF">PXEA_LOCUS24187</name>
</gene>
<evidence type="ECO:0000313" key="2">
    <source>
        <dbReference type="EMBL" id="VEL30747.1"/>
    </source>
</evidence>
<name>A0A3S5C2A8_9PLAT</name>
<proteinExistence type="predicted"/>
<evidence type="ECO:0000256" key="1">
    <source>
        <dbReference type="SAM" id="MobiDB-lite"/>
    </source>
</evidence>
<protein>
    <submittedName>
        <fullName evidence="2">Uncharacterized protein</fullName>
    </submittedName>
</protein>
<evidence type="ECO:0000313" key="3">
    <source>
        <dbReference type="Proteomes" id="UP000784294"/>
    </source>
</evidence>
<dbReference type="Proteomes" id="UP000784294">
    <property type="component" value="Unassembled WGS sequence"/>
</dbReference>
<organism evidence="2 3">
    <name type="scientific">Protopolystoma xenopodis</name>
    <dbReference type="NCBI Taxonomy" id="117903"/>
    <lineage>
        <taxon>Eukaryota</taxon>
        <taxon>Metazoa</taxon>
        <taxon>Spiralia</taxon>
        <taxon>Lophotrochozoa</taxon>
        <taxon>Platyhelminthes</taxon>
        <taxon>Monogenea</taxon>
        <taxon>Polyopisthocotylea</taxon>
        <taxon>Polystomatidea</taxon>
        <taxon>Polystomatidae</taxon>
        <taxon>Protopolystoma</taxon>
    </lineage>
</organism>
<feature type="region of interest" description="Disordered" evidence="1">
    <location>
        <begin position="1"/>
        <end position="30"/>
    </location>
</feature>